<dbReference type="PIRSF" id="PIRSF001456">
    <property type="entry name" value="Chorismate_synth"/>
    <property type="match status" value="1"/>
</dbReference>
<organism evidence="13 14">
    <name type="scientific">Arthrobacter caoxuetaonis</name>
    <dbReference type="NCBI Taxonomy" id="2886935"/>
    <lineage>
        <taxon>Bacteria</taxon>
        <taxon>Bacillati</taxon>
        <taxon>Actinomycetota</taxon>
        <taxon>Actinomycetes</taxon>
        <taxon>Micrococcales</taxon>
        <taxon>Micrococcaceae</taxon>
        <taxon>Arthrobacter</taxon>
    </lineage>
</organism>
<dbReference type="EC" id="4.2.3.5" evidence="3 11"/>
<keyword evidence="8 11" id="KW-0521">NADP</keyword>
<dbReference type="PANTHER" id="PTHR21085:SF0">
    <property type="entry name" value="CHORISMATE SYNTHASE"/>
    <property type="match status" value="1"/>
</dbReference>
<gene>
    <name evidence="11 13" type="primary">aroC</name>
    <name evidence="13" type="ORF">LJ757_08570</name>
</gene>
<dbReference type="GO" id="GO:0005829">
    <property type="term" value="C:cytosol"/>
    <property type="evidence" value="ECO:0007669"/>
    <property type="project" value="TreeGrafter"/>
</dbReference>
<evidence type="ECO:0000256" key="7">
    <source>
        <dbReference type="ARBA" id="ARBA00022827"/>
    </source>
</evidence>
<dbReference type="PROSITE" id="PS00788">
    <property type="entry name" value="CHORISMATE_SYNTHASE_2"/>
    <property type="match status" value="1"/>
</dbReference>
<feature type="binding site" evidence="11">
    <location>
        <begin position="135"/>
        <end position="137"/>
    </location>
    <ligand>
        <name>FMN</name>
        <dbReference type="ChEBI" id="CHEBI:58210"/>
    </ligand>
</feature>
<keyword evidence="9 11" id="KW-0057">Aromatic amino acid biosynthesis</keyword>
<feature type="binding site" evidence="11">
    <location>
        <begin position="316"/>
        <end position="320"/>
    </location>
    <ligand>
        <name>FMN</name>
        <dbReference type="ChEBI" id="CHEBI:58210"/>
    </ligand>
</feature>
<evidence type="ECO:0000313" key="13">
    <source>
        <dbReference type="EMBL" id="MCC3297854.1"/>
    </source>
</evidence>
<dbReference type="FunFam" id="3.60.150.10:FF:000002">
    <property type="entry name" value="Chorismate synthase"/>
    <property type="match status" value="1"/>
</dbReference>
<dbReference type="SUPFAM" id="SSF103263">
    <property type="entry name" value="Chorismate synthase, AroC"/>
    <property type="match status" value="1"/>
</dbReference>
<comment type="function">
    <text evidence="11">Catalyzes the anti-1,4-elimination of the C-3 phosphate and the C-6 proR hydrogen from 5-enolpyruvylshikimate-3-phosphate (EPSP) to yield chorismate, which is the branch point compound that serves as the starting substrate for the three terminal pathways of aromatic amino acid biosynthesis. This reaction introduces a second double bond into the aromatic ring system.</text>
</comment>
<comment type="subunit">
    <text evidence="11">Homotetramer.</text>
</comment>
<proteinExistence type="inferred from homology"/>
<dbReference type="PROSITE" id="PS00787">
    <property type="entry name" value="CHORISMATE_SYNTHASE_1"/>
    <property type="match status" value="1"/>
</dbReference>
<feature type="binding site" evidence="11">
    <location>
        <position position="40"/>
    </location>
    <ligand>
        <name>NADP(+)</name>
        <dbReference type="ChEBI" id="CHEBI:58349"/>
    </ligand>
</feature>
<feature type="binding site" evidence="11">
    <location>
        <begin position="256"/>
        <end position="257"/>
    </location>
    <ligand>
        <name>FMN</name>
        <dbReference type="ChEBI" id="CHEBI:58210"/>
    </ligand>
</feature>
<feature type="binding site" evidence="11">
    <location>
        <position position="342"/>
    </location>
    <ligand>
        <name>FMN</name>
        <dbReference type="ChEBI" id="CHEBI:58210"/>
    </ligand>
</feature>
<evidence type="ECO:0000256" key="12">
    <source>
        <dbReference type="RuleBase" id="RU000605"/>
    </source>
</evidence>
<evidence type="ECO:0000256" key="4">
    <source>
        <dbReference type="ARBA" id="ARBA00022605"/>
    </source>
</evidence>
<keyword evidence="4 11" id="KW-0028">Amino-acid biosynthesis</keyword>
<dbReference type="NCBIfam" id="TIGR00033">
    <property type="entry name" value="aroC"/>
    <property type="match status" value="1"/>
</dbReference>
<dbReference type="Gene3D" id="3.60.150.10">
    <property type="entry name" value="Chorismate synthase AroC"/>
    <property type="match status" value="1"/>
</dbReference>
<dbReference type="PROSITE" id="PS00789">
    <property type="entry name" value="CHORISMATE_SYNTHASE_3"/>
    <property type="match status" value="1"/>
</dbReference>
<reference evidence="13" key="1">
    <citation type="submission" date="2021-10" db="EMBL/GenBank/DDBJ databases">
        <title>Novel species in genus Arthrobacter.</title>
        <authorList>
            <person name="Liu Y."/>
        </authorList>
    </citation>
    <scope>NUCLEOTIDE SEQUENCE</scope>
    <source>
        <strain evidence="13">Zg-Y453</strain>
    </source>
</reference>
<keyword evidence="10 11" id="KW-0456">Lyase</keyword>
<comment type="caution">
    <text evidence="13">The sequence shown here is derived from an EMBL/GenBank/DDBJ whole genome shotgun (WGS) entry which is preliminary data.</text>
</comment>
<dbReference type="GO" id="GO:0008652">
    <property type="term" value="P:amino acid biosynthetic process"/>
    <property type="evidence" value="ECO:0007669"/>
    <property type="project" value="UniProtKB-KW"/>
</dbReference>
<dbReference type="InterPro" id="IPR035904">
    <property type="entry name" value="Chorismate_synth_AroC_sf"/>
</dbReference>
<comment type="similarity">
    <text evidence="2 11 12">Belongs to the chorismate synthase family.</text>
</comment>
<evidence type="ECO:0000256" key="1">
    <source>
        <dbReference type="ARBA" id="ARBA00005044"/>
    </source>
</evidence>
<evidence type="ECO:0000256" key="5">
    <source>
        <dbReference type="ARBA" id="ARBA00022630"/>
    </source>
</evidence>
<comment type="catalytic activity">
    <reaction evidence="11 12">
        <text>5-O-(1-carboxyvinyl)-3-phosphoshikimate = chorismate + phosphate</text>
        <dbReference type="Rhea" id="RHEA:21020"/>
        <dbReference type="ChEBI" id="CHEBI:29748"/>
        <dbReference type="ChEBI" id="CHEBI:43474"/>
        <dbReference type="ChEBI" id="CHEBI:57701"/>
        <dbReference type="EC" id="4.2.3.5"/>
    </reaction>
</comment>
<feature type="binding site" evidence="11">
    <location>
        <position position="46"/>
    </location>
    <ligand>
        <name>NADP(+)</name>
        <dbReference type="ChEBI" id="CHEBI:58349"/>
    </ligand>
</feature>
<dbReference type="HAMAP" id="MF_00300">
    <property type="entry name" value="Chorismate_synth"/>
    <property type="match status" value="1"/>
</dbReference>
<sequence>MLRWLTAGESHGPALVGIIEGVPAGVEVSTPSIQEALARRRLGYGRGARMKFEQDQVRILGGVRHGLTQGGPIAIEVGNTEWPKWEQIMASDPVDPEVLADQARNAPLTRPRPGHADFTGMQKYGFDEARPVLERASARETAARVALGAVASAFLKELGIELVSHTVGIAAVNSPEGSTLPLPADVAALDADPMRCFDAAVSEAMVAEVDAAHKEGETLGGVVEVLAYGLPPGLGSYVHWDRRLDARLAGALMGIQAIKGVEVGDGFLTASRRGSAAHDEILQDEEGRVIRSGNRAGGIEGGMSIGEVLRVRAAMKPIATVPRALKTVDVSTGEPARAHHQRSDVCAVPAAGVVAEAMVALVLAEAVTEKFGGDSVAETARNLRTYLENIPASLASTGTGSGA</sequence>
<dbReference type="PANTHER" id="PTHR21085">
    <property type="entry name" value="CHORISMATE SYNTHASE"/>
    <property type="match status" value="1"/>
</dbReference>
<keyword evidence="5 11" id="KW-0285">Flavoprotein</keyword>
<dbReference type="CDD" id="cd07304">
    <property type="entry name" value="Chorismate_synthase"/>
    <property type="match status" value="1"/>
</dbReference>
<dbReference type="Pfam" id="PF01264">
    <property type="entry name" value="Chorismate_synt"/>
    <property type="match status" value="1"/>
</dbReference>
<evidence type="ECO:0000256" key="3">
    <source>
        <dbReference type="ARBA" id="ARBA00013036"/>
    </source>
</evidence>
<evidence type="ECO:0000313" key="14">
    <source>
        <dbReference type="Proteomes" id="UP001139158"/>
    </source>
</evidence>
<evidence type="ECO:0000256" key="10">
    <source>
        <dbReference type="ARBA" id="ARBA00023239"/>
    </source>
</evidence>
<comment type="cofactor">
    <cofactor evidence="11 12">
        <name>FMNH2</name>
        <dbReference type="ChEBI" id="CHEBI:57618"/>
    </cofactor>
    <text evidence="11 12">Reduced FMN (FMNH(2)).</text>
</comment>
<evidence type="ECO:0000256" key="11">
    <source>
        <dbReference type="HAMAP-Rule" id="MF_00300"/>
    </source>
</evidence>
<dbReference type="EMBL" id="JAJFZV010000007">
    <property type="protein sequence ID" value="MCC3297854.1"/>
    <property type="molecule type" value="Genomic_DNA"/>
</dbReference>
<dbReference type="NCBIfam" id="NF003793">
    <property type="entry name" value="PRK05382.1"/>
    <property type="match status" value="1"/>
</dbReference>
<dbReference type="AlphaFoldDB" id="A0A9X1SEN8"/>
<keyword evidence="14" id="KW-1185">Reference proteome</keyword>
<comment type="pathway">
    <text evidence="1 11 12">Metabolic intermediate biosynthesis; chorismate biosynthesis; chorismate from D-erythrose 4-phosphate and phosphoenolpyruvate: step 7/7.</text>
</comment>
<keyword evidence="7 11" id="KW-0274">FAD</keyword>
<dbReference type="GO" id="GO:0010181">
    <property type="term" value="F:FMN binding"/>
    <property type="evidence" value="ECO:0007669"/>
    <property type="project" value="TreeGrafter"/>
</dbReference>
<evidence type="ECO:0000256" key="2">
    <source>
        <dbReference type="ARBA" id="ARBA00008014"/>
    </source>
</evidence>
<evidence type="ECO:0000256" key="9">
    <source>
        <dbReference type="ARBA" id="ARBA00023141"/>
    </source>
</evidence>
<dbReference type="GO" id="GO:0009073">
    <property type="term" value="P:aromatic amino acid family biosynthetic process"/>
    <property type="evidence" value="ECO:0007669"/>
    <property type="project" value="UniProtKB-KW"/>
</dbReference>
<dbReference type="RefSeq" id="WP_227895726.1">
    <property type="nucleotide sequence ID" value="NZ_CP099466.1"/>
</dbReference>
<evidence type="ECO:0000256" key="8">
    <source>
        <dbReference type="ARBA" id="ARBA00022857"/>
    </source>
</evidence>
<feature type="binding site" evidence="11">
    <location>
        <position position="301"/>
    </location>
    <ligand>
        <name>FMN</name>
        <dbReference type="ChEBI" id="CHEBI:58210"/>
    </ligand>
</feature>
<dbReference type="GO" id="GO:0004107">
    <property type="term" value="F:chorismate synthase activity"/>
    <property type="evidence" value="ECO:0007669"/>
    <property type="project" value="UniProtKB-UniRule"/>
</dbReference>
<evidence type="ECO:0000256" key="6">
    <source>
        <dbReference type="ARBA" id="ARBA00022643"/>
    </source>
</evidence>
<dbReference type="InterPro" id="IPR020541">
    <property type="entry name" value="Chorismate_synthase_CS"/>
</dbReference>
<name>A0A9X1SEN8_9MICC</name>
<keyword evidence="6 11" id="KW-0288">FMN</keyword>
<dbReference type="GO" id="GO:0009423">
    <property type="term" value="P:chorismate biosynthetic process"/>
    <property type="evidence" value="ECO:0007669"/>
    <property type="project" value="UniProtKB-UniRule"/>
</dbReference>
<dbReference type="Proteomes" id="UP001139158">
    <property type="component" value="Unassembled WGS sequence"/>
</dbReference>
<protein>
    <recommendedName>
        <fullName evidence="3 11">Chorismate synthase</fullName>
        <shortName evidence="11">CS</shortName>
        <ecNumber evidence="3 11">4.2.3.5</ecNumber>
    </recommendedName>
    <alternativeName>
        <fullName evidence="11">5-enolpyruvylshikimate-3-phosphate phospholyase</fullName>
    </alternativeName>
</protein>
<dbReference type="InterPro" id="IPR000453">
    <property type="entry name" value="Chorismate_synth"/>
</dbReference>
<accession>A0A9X1SEN8</accession>